<protein>
    <submittedName>
        <fullName evidence="1">Uncharacterized protein</fullName>
    </submittedName>
</protein>
<sequence>MDKQPHSPAREIIVANAIRAVANELRLVDVADYIAFIRLESLASVADIVESAAELYFMPGTLRLGHGCDARVSWSGSPQISLDLELRPGGVTVYFTLELSDDNAAVEVNYVAFDDPAEDPEVNSRYLADALQASRIVRSERPLING</sequence>
<accession>A0ABU4AGJ9</accession>
<name>A0ABU4AGJ9_9HYPH</name>
<dbReference type="EMBL" id="JAWLIP010000001">
    <property type="protein sequence ID" value="MDV6225358.1"/>
    <property type="molecule type" value="Genomic_DNA"/>
</dbReference>
<evidence type="ECO:0000313" key="1">
    <source>
        <dbReference type="EMBL" id="MDV6225358.1"/>
    </source>
</evidence>
<comment type="caution">
    <text evidence="1">The sequence shown here is derived from an EMBL/GenBank/DDBJ whole genome shotgun (WGS) entry which is preliminary data.</text>
</comment>
<reference evidence="1 2" key="1">
    <citation type="submission" date="2023-10" db="EMBL/GenBank/DDBJ databases">
        <authorList>
            <person name="Venkata Ramana C."/>
            <person name="Sasikala C."/>
            <person name="Dhurka M."/>
        </authorList>
    </citation>
    <scope>NUCLEOTIDE SEQUENCE [LARGE SCALE GENOMIC DNA]</scope>
    <source>
        <strain evidence="1 2">KCTC 32151</strain>
    </source>
</reference>
<organism evidence="1 2">
    <name type="scientific">Nitratireductor aquimarinus</name>
    <dbReference type="NCBI Taxonomy" id="889300"/>
    <lineage>
        <taxon>Bacteria</taxon>
        <taxon>Pseudomonadati</taxon>
        <taxon>Pseudomonadota</taxon>
        <taxon>Alphaproteobacteria</taxon>
        <taxon>Hyphomicrobiales</taxon>
        <taxon>Phyllobacteriaceae</taxon>
        <taxon>Nitratireductor</taxon>
    </lineage>
</organism>
<dbReference type="RefSeq" id="WP_113152858.1">
    <property type="nucleotide sequence ID" value="NZ_CP177239.1"/>
</dbReference>
<keyword evidence="2" id="KW-1185">Reference proteome</keyword>
<proteinExistence type="predicted"/>
<gene>
    <name evidence="1" type="ORF">R2G56_03580</name>
</gene>
<evidence type="ECO:0000313" key="2">
    <source>
        <dbReference type="Proteomes" id="UP001185659"/>
    </source>
</evidence>
<dbReference type="Proteomes" id="UP001185659">
    <property type="component" value="Unassembled WGS sequence"/>
</dbReference>